<dbReference type="PANTHER" id="PTHR46411">
    <property type="entry name" value="FAMILY ATPASE, PUTATIVE-RELATED"/>
    <property type="match status" value="1"/>
</dbReference>
<dbReference type="InterPro" id="IPR027417">
    <property type="entry name" value="P-loop_NTPase"/>
</dbReference>
<evidence type="ECO:0000313" key="4">
    <source>
        <dbReference type="Proteomes" id="UP000663193"/>
    </source>
</evidence>
<dbReference type="InterPro" id="IPR054289">
    <property type="entry name" value="DUF7025"/>
</dbReference>
<feature type="compositionally biased region" description="Polar residues" evidence="1">
    <location>
        <begin position="45"/>
        <end position="60"/>
    </location>
</feature>
<keyword evidence="4" id="KW-1185">Reference proteome</keyword>
<dbReference type="Pfam" id="PF23232">
    <property type="entry name" value="AAA_lid_13"/>
    <property type="match status" value="1"/>
</dbReference>
<feature type="domain" description="AAA+ ATPase" evidence="2">
    <location>
        <begin position="594"/>
        <end position="720"/>
    </location>
</feature>
<evidence type="ECO:0000313" key="3">
    <source>
        <dbReference type="EMBL" id="QRC99592.1"/>
    </source>
</evidence>
<dbReference type="InterPro" id="IPR056599">
    <property type="entry name" value="AAA_lid_fung"/>
</dbReference>
<dbReference type="PANTHER" id="PTHR46411:SF2">
    <property type="entry name" value="AAA+ ATPASE DOMAIN-CONTAINING PROTEIN"/>
    <property type="match status" value="1"/>
</dbReference>
<dbReference type="GO" id="GO:0016887">
    <property type="term" value="F:ATP hydrolysis activity"/>
    <property type="evidence" value="ECO:0007669"/>
    <property type="project" value="InterPro"/>
</dbReference>
<organism evidence="3 4">
    <name type="scientific">Phaeosphaeria nodorum (strain SN15 / ATCC MYA-4574 / FGSC 10173)</name>
    <name type="common">Glume blotch fungus</name>
    <name type="synonym">Parastagonospora nodorum</name>
    <dbReference type="NCBI Taxonomy" id="321614"/>
    <lineage>
        <taxon>Eukaryota</taxon>
        <taxon>Fungi</taxon>
        <taxon>Dikarya</taxon>
        <taxon>Ascomycota</taxon>
        <taxon>Pezizomycotina</taxon>
        <taxon>Dothideomycetes</taxon>
        <taxon>Pleosporomycetidae</taxon>
        <taxon>Pleosporales</taxon>
        <taxon>Pleosporineae</taxon>
        <taxon>Phaeosphaeriaceae</taxon>
        <taxon>Parastagonospora</taxon>
    </lineage>
</organism>
<dbReference type="EMBL" id="CP069032">
    <property type="protein sequence ID" value="QRC99592.1"/>
    <property type="molecule type" value="Genomic_DNA"/>
</dbReference>
<dbReference type="AlphaFoldDB" id="A0A7U2F751"/>
<gene>
    <name evidence="3" type="ORF">JI435_150750</name>
</gene>
<accession>A0A7U2F751</accession>
<dbReference type="OMA" id="YSACVIA"/>
<dbReference type="KEGG" id="pno:SNOG_15075"/>
<evidence type="ECO:0000256" key="1">
    <source>
        <dbReference type="SAM" id="MobiDB-lite"/>
    </source>
</evidence>
<sequence length="836" mass="94959">MSTVRALGDGKSLPSLDANSGAGLDTRDGTDTMLKMDESKAQVDMPNQISKDVSPEGSPSLSVRPDVLWCLEVEQDGKQLRTFYKDEPWKGINNGLPDSDPDDDMDSRAVLTYFVSADVIDITGKESNTSTTWRDRPVDFQFGRDAVLFTRFPANITIHSKRLISIVNAALSYYPYRSDPDRFHANPYDSFPDLMHCYQELKHYFSAFLESLPEEQRVDPKLNCPSCGDEKFNKLIMQHLNLRELQTLGDLHDLPTAKDLAVLLRLLSGMYRATIAPTMHAIYFEERPKIAFNSLWILFKPGTTVYVKQSAFWNRPDPREDPHLRHHQRRPVEDTDDEYSACVVASCLYAPTSSNSNDSIIEKPQRLELLLRSIGWTGTAFRPLSHDAMITKFDGSRPILDLPVVPAYVHDESDTHELRQRLERRGRKYVTMLDKLAPHRLYKHEYSKYEGEIIVDPEAYRQQVAEDWRPPPPLPRGTPVHLPPRQPNIHDGESFSPFKGLIDVSPSDLGDTSESKQIYLLLPRRLEGFALRTKRWMVFEVEGIQDDTPFRSYDKLDSELVLGQGTNKEYLQTLLPRGARHSSSAHDFVEGKGEGRIFLLYGGPGTGKTLTVECVANDTRRPLLRITAQDVGLSDRAENNLQTWFTLAARWDAILLIDEADLFLEKRKDGDLTRNSLSTVFLRSMEYYSGVLFLTTNRGGHIDDSFVSRITCPIGYPPLTTETKGKIVRKFVKRFQETNKILISEDAADYLIENCTELNGRELRNVLMNAVEAAESKLREGQASKLGQDGTRTTGIVQVGVYHVKTAVDTQVGFQKYLKELKGKDEQTRARMNQNW</sequence>
<reference evidence="4" key="1">
    <citation type="journal article" date="2021" name="BMC Genomics">
        <title>Chromosome-level genome assembly and manually-curated proteome of model necrotroph Parastagonospora nodorum Sn15 reveals a genome-wide trove of candidate effector homologs, and redundancy of virulence-related functions within an accessory chromosome.</title>
        <authorList>
            <person name="Bertazzoni S."/>
            <person name="Jones D.A.B."/>
            <person name="Phan H.T."/>
            <person name="Tan K.-C."/>
            <person name="Hane J.K."/>
        </authorList>
    </citation>
    <scope>NUCLEOTIDE SEQUENCE [LARGE SCALE GENOMIC DNA]</scope>
    <source>
        <strain evidence="4">SN15 / ATCC MYA-4574 / FGSC 10173)</strain>
    </source>
</reference>
<dbReference type="Pfam" id="PF22942">
    <property type="entry name" value="DUF7025"/>
    <property type="match status" value="1"/>
</dbReference>
<feature type="region of interest" description="Disordered" evidence="1">
    <location>
        <begin position="1"/>
        <end position="60"/>
    </location>
</feature>
<proteinExistence type="predicted"/>
<dbReference type="Pfam" id="PF00004">
    <property type="entry name" value="AAA"/>
    <property type="match status" value="1"/>
</dbReference>
<dbReference type="SUPFAM" id="SSF52540">
    <property type="entry name" value="P-loop containing nucleoside triphosphate hydrolases"/>
    <property type="match status" value="1"/>
</dbReference>
<dbReference type="RefSeq" id="XP_001805239.1">
    <property type="nucleotide sequence ID" value="XM_001805187.1"/>
</dbReference>
<evidence type="ECO:0000259" key="2">
    <source>
        <dbReference type="SMART" id="SM00382"/>
    </source>
</evidence>
<dbReference type="InterPro" id="IPR003959">
    <property type="entry name" value="ATPase_AAA_core"/>
</dbReference>
<dbReference type="VEuPathDB" id="FungiDB:JI435_150750"/>
<feature type="compositionally biased region" description="Basic and acidic residues" evidence="1">
    <location>
        <begin position="25"/>
        <end position="41"/>
    </location>
</feature>
<dbReference type="GO" id="GO:0005524">
    <property type="term" value="F:ATP binding"/>
    <property type="evidence" value="ECO:0007669"/>
    <property type="project" value="InterPro"/>
</dbReference>
<protein>
    <recommendedName>
        <fullName evidence="2">AAA+ ATPase domain-containing protein</fullName>
    </recommendedName>
</protein>
<name>A0A7U2F751_PHANO</name>
<dbReference type="InterPro" id="IPR003593">
    <property type="entry name" value="AAA+_ATPase"/>
</dbReference>
<dbReference type="OrthoDB" id="10042665at2759"/>
<dbReference type="SMART" id="SM00382">
    <property type="entry name" value="AAA"/>
    <property type="match status" value="1"/>
</dbReference>
<dbReference type="Proteomes" id="UP000663193">
    <property type="component" value="Chromosome 10"/>
</dbReference>
<dbReference type="Gene3D" id="3.40.50.300">
    <property type="entry name" value="P-loop containing nucleotide triphosphate hydrolases"/>
    <property type="match status" value="1"/>
</dbReference>